<organism evidence="8 9">
    <name type="scientific">Microbacterium amylolyticum</name>
    <dbReference type="NCBI Taxonomy" id="936337"/>
    <lineage>
        <taxon>Bacteria</taxon>
        <taxon>Bacillati</taxon>
        <taxon>Actinomycetota</taxon>
        <taxon>Actinomycetes</taxon>
        <taxon>Micrococcales</taxon>
        <taxon>Microbacteriaceae</taxon>
        <taxon>Microbacterium</taxon>
    </lineage>
</organism>
<dbReference type="InterPro" id="IPR048052">
    <property type="entry name" value="FM1-like"/>
</dbReference>
<dbReference type="Gene3D" id="2.60.40.740">
    <property type="match status" value="1"/>
</dbReference>
<feature type="domain" description="Gram-positive cocci surface proteins LPxTG" evidence="7">
    <location>
        <begin position="482"/>
        <end position="520"/>
    </location>
</feature>
<dbReference type="NCBIfam" id="NF033902">
    <property type="entry name" value="iso_D2_wall_anc"/>
    <property type="match status" value="1"/>
</dbReference>
<keyword evidence="3 6" id="KW-0732">Signal</keyword>
<feature type="chain" id="PRO_5045245844" evidence="6">
    <location>
        <begin position="31"/>
        <end position="520"/>
    </location>
</feature>
<proteinExistence type="predicted"/>
<dbReference type="InterPro" id="IPR013783">
    <property type="entry name" value="Ig-like_fold"/>
</dbReference>
<dbReference type="Pfam" id="PF16555">
    <property type="entry name" value="GramPos_pilinD1"/>
    <property type="match status" value="1"/>
</dbReference>
<dbReference type="InterPro" id="IPR041033">
    <property type="entry name" value="SpaA_PFL_dom_1"/>
</dbReference>
<keyword evidence="5" id="KW-0472">Membrane</keyword>
<evidence type="ECO:0000256" key="6">
    <source>
        <dbReference type="SAM" id="SignalP"/>
    </source>
</evidence>
<dbReference type="Gene3D" id="2.60.40.10">
    <property type="entry name" value="Immunoglobulins"/>
    <property type="match status" value="2"/>
</dbReference>
<dbReference type="InterPro" id="IPR019931">
    <property type="entry name" value="LPXTG_anchor"/>
</dbReference>
<name>A0ABS4ZJD5_9MICO</name>
<accession>A0ABS4ZJD5</accession>
<keyword evidence="9" id="KW-1185">Reference proteome</keyword>
<evidence type="ECO:0000313" key="8">
    <source>
        <dbReference type="EMBL" id="MBP2437390.1"/>
    </source>
</evidence>
<evidence type="ECO:0000256" key="2">
    <source>
        <dbReference type="ARBA" id="ARBA00022525"/>
    </source>
</evidence>
<evidence type="ECO:0000256" key="4">
    <source>
        <dbReference type="ARBA" id="ARBA00023088"/>
    </source>
</evidence>
<evidence type="ECO:0000256" key="3">
    <source>
        <dbReference type="ARBA" id="ARBA00022729"/>
    </source>
</evidence>
<evidence type="ECO:0000256" key="5">
    <source>
        <dbReference type="SAM" id="Phobius"/>
    </source>
</evidence>
<comment type="caution">
    <text evidence="8">The sequence shown here is derived from an EMBL/GenBank/DDBJ whole genome shotgun (WGS) entry which is preliminary data.</text>
</comment>
<keyword evidence="4" id="KW-0572">Peptidoglycan-anchor</keyword>
<evidence type="ECO:0000313" key="9">
    <source>
        <dbReference type="Proteomes" id="UP001519362"/>
    </source>
</evidence>
<keyword evidence="1" id="KW-0134">Cell wall</keyword>
<dbReference type="RefSeq" id="WP_165134113.1">
    <property type="nucleotide sequence ID" value="NZ_CP049253.1"/>
</dbReference>
<dbReference type="PROSITE" id="PS50847">
    <property type="entry name" value="GRAM_POS_ANCHORING"/>
    <property type="match status" value="1"/>
</dbReference>
<gene>
    <name evidence="8" type="ORF">JOF34_001976</name>
</gene>
<dbReference type="Proteomes" id="UP001519362">
    <property type="component" value="Unassembled WGS sequence"/>
</dbReference>
<dbReference type="Pfam" id="PF17802">
    <property type="entry name" value="SpaA"/>
    <property type="match status" value="1"/>
</dbReference>
<reference evidence="8 9" key="1">
    <citation type="submission" date="2021-03" db="EMBL/GenBank/DDBJ databases">
        <title>Sequencing the genomes of 1000 actinobacteria strains.</title>
        <authorList>
            <person name="Klenk H.-P."/>
        </authorList>
    </citation>
    <scope>NUCLEOTIDE SEQUENCE [LARGE SCALE GENOMIC DNA]</scope>
    <source>
        <strain evidence="8 9">DSM 24221</strain>
    </source>
</reference>
<feature type="transmembrane region" description="Helical" evidence="5">
    <location>
        <begin position="491"/>
        <end position="512"/>
    </location>
</feature>
<dbReference type="InterPro" id="IPR032364">
    <property type="entry name" value="GramPos_pilinD1_N"/>
</dbReference>
<dbReference type="InterPro" id="IPR026466">
    <property type="entry name" value="Fim_isopep_form_D2_dom"/>
</dbReference>
<evidence type="ECO:0000259" key="7">
    <source>
        <dbReference type="PROSITE" id="PS50847"/>
    </source>
</evidence>
<dbReference type="EMBL" id="JAGIOL010000001">
    <property type="protein sequence ID" value="MBP2437390.1"/>
    <property type="molecule type" value="Genomic_DNA"/>
</dbReference>
<dbReference type="NCBIfam" id="TIGR04226">
    <property type="entry name" value="RrgB_K2N_iso_D2"/>
    <property type="match status" value="1"/>
</dbReference>
<feature type="signal peptide" evidence="6">
    <location>
        <begin position="1"/>
        <end position="30"/>
    </location>
</feature>
<evidence type="ECO:0000256" key="1">
    <source>
        <dbReference type="ARBA" id="ARBA00022512"/>
    </source>
</evidence>
<sequence>MTKTSFTKRGLATLGVAGLLVAGSSSLASADVGPDQPGAPEQGTLTIHKYAGEPVAGASNDGTPITGSELDGRELLGGVTFEIQRVGVIDGGVCVELDLTDPDAWESVPTSGVPAFGAADGDLCAFGAPVSATTSDVEGPDFGTVQTTLDVGLYYVEETDPGSNPVVEGAAPFYVTIPMPTVTDDPTEYDWNYDVHVYPKNQLFDAPEKTITERPDDLTVGSNVTWNLSATVPTLNDTAFTEASITDTLNDRLAYVSSVVTVDGVVVYSDVDGVDVDVPGIVTRSGESVWTFTDPEGLAFLDGNQGAELLVELVTEVTGGEGEISNGGDGIDNPASFSFNETSVPTPLAYTYWGQLQITKVDESDNARTLAGAEFAIYELADGATECPAEPAGDAVSTGVSGADGVVLWTQADGSEVSPVNLWVANSNTELTDPAKDYCVYETQAPAGYTATGPELVEIVAGGLTSASDLVWENPQREGPPLPLTGAGGTVAMTFGGLLLVGLGMASVMLTMKRRRQATV</sequence>
<keyword evidence="5" id="KW-1133">Transmembrane helix</keyword>
<protein>
    <submittedName>
        <fullName evidence="8">Fimbrial isopeptide formation D2 family protein</fullName>
    </submittedName>
</protein>
<keyword evidence="2" id="KW-0964">Secreted</keyword>
<keyword evidence="5" id="KW-0812">Transmembrane</keyword>